<keyword evidence="3" id="KW-0862">Zinc</keyword>
<dbReference type="InterPro" id="IPR011016">
    <property type="entry name" value="Znf_RING-CH"/>
</dbReference>
<dbReference type="PROSITE" id="PS51292">
    <property type="entry name" value="ZF_RING_CH"/>
    <property type="match status" value="1"/>
</dbReference>
<evidence type="ECO:0000256" key="1">
    <source>
        <dbReference type="ARBA" id="ARBA00022723"/>
    </source>
</evidence>
<keyword evidence="8" id="KW-1185">Reference proteome</keyword>
<proteinExistence type="predicted"/>
<evidence type="ECO:0000256" key="2">
    <source>
        <dbReference type="ARBA" id="ARBA00022771"/>
    </source>
</evidence>
<evidence type="ECO:0000256" key="5">
    <source>
        <dbReference type="SAM" id="Phobius"/>
    </source>
</evidence>
<evidence type="ECO:0000259" key="6">
    <source>
        <dbReference type="PROSITE" id="PS51292"/>
    </source>
</evidence>
<dbReference type="PANTHER" id="PTHR46214">
    <property type="entry name" value="ZINC FINGER, RING-CH-TYPE"/>
    <property type="match status" value="1"/>
</dbReference>
<dbReference type="OMA" id="VNSSTKW"/>
<accession>A0A8T2QEV8</accession>
<feature type="transmembrane region" description="Helical" evidence="5">
    <location>
        <begin position="296"/>
        <end position="316"/>
    </location>
</feature>
<comment type="caution">
    <text evidence="7">The sequence shown here is derived from an EMBL/GenBank/DDBJ whole genome shotgun (WGS) entry which is preliminary data.</text>
</comment>
<evidence type="ECO:0000256" key="4">
    <source>
        <dbReference type="SAM" id="MobiDB-lite"/>
    </source>
</evidence>
<keyword evidence="2" id="KW-0863">Zinc-finger</keyword>
<organism evidence="7 8">
    <name type="scientific">Ceratopteris richardii</name>
    <name type="common">Triangle waterfern</name>
    <dbReference type="NCBI Taxonomy" id="49495"/>
    <lineage>
        <taxon>Eukaryota</taxon>
        <taxon>Viridiplantae</taxon>
        <taxon>Streptophyta</taxon>
        <taxon>Embryophyta</taxon>
        <taxon>Tracheophyta</taxon>
        <taxon>Polypodiopsida</taxon>
        <taxon>Polypodiidae</taxon>
        <taxon>Polypodiales</taxon>
        <taxon>Pteridineae</taxon>
        <taxon>Pteridaceae</taxon>
        <taxon>Parkerioideae</taxon>
        <taxon>Ceratopteris</taxon>
    </lineage>
</organism>
<keyword evidence="5" id="KW-0472">Membrane</keyword>
<dbReference type="GO" id="GO:0008270">
    <property type="term" value="F:zinc ion binding"/>
    <property type="evidence" value="ECO:0007669"/>
    <property type="project" value="UniProtKB-KW"/>
</dbReference>
<protein>
    <recommendedName>
        <fullName evidence="6">RING-CH-type domain-containing protein</fullName>
    </recommendedName>
</protein>
<keyword evidence="1" id="KW-0479">Metal-binding</keyword>
<feature type="transmembrane region" description="Helical" evidence="5">
    <location>
        <begin position="328"/>
        <end position="346"/>
    </location>
</feature>
<reference evidence="7" key="1">
    <citation type="submission" date="2021-08" db="EMBL/GenBank/DDBJ databases">
        <title>WGS assembly of Ceratopteris richardii.</title>
        <authorList>
            <person name="Marchant D.B."/>
            <person name="Chen G."/>
            <person name="Jenkins J."/>
            <person name="Shu S."/>
            <person name="Leebens-Mack J."/>
            <person name="Grimwood J."/>
            <person name="Schmutz J."/>
            <person name="Soltis P."/>
            <person name="Soltis D."/>
            <person name="Chen Z.-H."/>
        </authorList>
    </citation>
    <scope>NUCLEOTIDE SEQUENCE</scope>
    <source>
        <strain evidence="7">Whitten #5841</strain>
        <tissue evidence="7">Leaf</tissue>
    </source>
</reference>
<name>A0A8T2QEV8_CERRI</name>
<gene>
    <name evidence="7" type="ORF">KP509_35G014800</name>
</gene>
<keyword evidence="5" id="KW-1133">Transmembrane helix</keyword>
<dbReference type="SMART" id="SM00744">
    <property type="entry name" value="RINGv"/>
    <property type="match status" value="1"/>
</dbReference>
<evidence type="ECO:0000313" key="8">
    <source>
        <dbReference type="Proteomes" id="UP000825935"/>
    </source>
</evidence>
<dbReference type="EMBL" id="CM035440">
    <property type="protein sequence ID" value="KAH7282150.1"/>
    <property type="molecule type" value="Genomic_DNA"/>
</dbReference>
<dbReference type="Gene3D" id="3.30.40.10">
    <property type="entry name" value="Zinc/RING finger domain, C3HC4 (zinc finger)"/>
    <property type="match status" value="1"/>
</dbReference>
<dbReference type="OrthoDB" id="1900797at2759"/>
<evidence type="ECO:0000313" key="7">
    <source>
        <dbReference type="EMBL" id="KAH7282150.1"/>
    </source>
</evidence>
<dbReference type="AlphaFoldDB" id="A0A8T2QEV8"/>
<evidence type="ECO:0000256" key="3">
    <source>
        <dbReference type="ARBA" id="ARBA00022833"/>
    </source>
</evidence>
<keyword evidence="5" id="KW-0812">Transmembrane</keyword>
<dbReference type="PANTHER" id="PTHR46214:SF12">
    <property type="entry name" value="RING_FYVE_PHD ZINC FINGER SUPERFAMILY PROTEIN"/>
    <property type="match status" value="1"/>
</dbReference>
<sequence>MKMSQELSAADSGAESSSDRISTKTGLELEDDVKKNVEVEVFNTIGELEVLEHVHKTSLLRPEEVIEGIQVCRVCQCADLDPAGKAALKSLDISFPSCSSASSTTGQAQCSSGGEDRPSAIDNVSFIRSSAIQSQNNLDEVPYISDSLIELGCACRGDLSLAHYACALRWFISRTSLLCEICGTSPSNIKTADYDKVVSTLQSTYDGVEACSQGWNRNPARGVLPLEVVSWFDPCGNLTRDRAIDIPVETQLMNSMSPATKWAAEGTGILIATGLLTVTITWLLTPHLNKGAARRGSNVLIAGICALTIVMFLRFCVLPRIKYGPARYWAILIVFWFLIFGVWASSTRTERASP</sequence>
<dbReference type="SUPFAM" id="SSF57850">
    <property type="entry name" value="RING/U-box"/>
    <property type="match status" value="1"/>
</dbReference>
<dbReference type="Proteomes" id="UP000825935">
    <property type="component" value="Chromosome 35"/>
</dbReference>
<feature type="domain" description="RING-CH-type" evidence="6">
    <location>
        <begin position="126"/>
        <end position="189"/>
    </location>
</feature>
<feature type="transmembrane region" description="Helical" evidence="5">
    <location>
        <begin position="262"/>
        <end position="284"/>
    </location>
</feature>
<dbReference type="Pfam" id="PF12906">
    <property type="entry name" value="RINGv"/>
    <property type="match status" value="1"/>
</dbReference>
<dbReference type="InterPro" id="IPR013083">
    <property type="entry name" value="Znf_RING/FYVE/PHD"/>
</dbReference>
<feature type="region of interest" description="Disordered" evidence="4">
    <location>
        <begin position="1"/>
        <end position="25"/>
    </location>
</feature>